<keyword evidence="4 6" id="KW-0460">Magnesium</keyword>
<evidence type="ECO:0000313" key="11">
    <source>
        <dbReference type="Proteomes" id="UP000239899"/>
    </source>
</evidence>
<dbReference type="InterPro" id="IPR001900">
    <property type="entry name" value="RNase_II/R"/>
</dbReference>
<dbReference type="GO" id="GO:0003723">
    <property type="term" value="F:RNA binding"/>
    <property type="evidence" value="ECO:0007669"/>
    <property type="project" value="UniProtKB-KW"/>
</dbReference>
<dbReference type="SMART" id="SM00955">
    <property type="entry name" value="RNB"/>
    <property type="match status" value="1"/>
</dbReference>
<keyword evidence="2 6" id="KW-0963">Cytoplasm</keyword>
<dbReference type="STRING" id="3076.A0A2P6TH29"/>
<feature type="binding site" evidence="6">
    <location>
        <position position="1257"/>
    </location>
    <ligand>
        <name>Mg(2+)</name>
        <dbReference type="ChEBI" id="CHEBI:18420"/>
    </ligand>
</feature>
<dbReference type="InterPro" id="IPR001611">
    <property type="entry name" value="Leu-rich_rpt"/>
</dbReference>
<dbReference type="Proteomes" id="UP000239899">
    <property type="component" value="Unassembled WGS sequence"/>
</dbReference>
<dbReference type="EMBL" id="LHPG02000016">
    <property type="protein sequence ID" value="PRW33597.1"/>
    <property type="molecule type" value="Genomic_DNA"/>
</dbReference>
<evidence type="ECO:0000256" key="8">
    <source>
        <dbReference type="SAM" id="Phobius"/>
    </source>
</evidence>
<feature type="transmembrane region" description="Helical" evidence="8">
    <location>
        <begin position="131"/>
        <end position="151"/>
    </location>
</feature>
<comment type="caution">
    <text evidence="10">The sequence shown here is derived from an EMBL/GenBank/DDBJ whole genome shotgun (WGS) entry which is preliminary data.</text>
</comment>
<evidence type="ECO:0000256" key="3">
    <source>
        <dbReference type="ARBA" id="ARBA00022723"/>
    </source>
</evidence>
<dbReference type="GO" id="GO:0000932">
    <property type="term" value="C:P-body"/>
    <property type="evidence" value="ECO:0007669"/>
    <property type="project" value="UniProtKB-SubCell"/>
</dbReference>
<evidence type="ECO:0000256" key="4">
    <source>
        <dbReference type="ARBA" id="ARBA00022842"/>
    </source>
</evidence>
<feature type="domain" description="RNB" evidence="9">
    <location>
        <begin position="1245"/>
        <end position="1595"/>
    </location>
</feature>
<gene>
    <name evidence="10" type="ORF">C2E21_7688</name>
</gene>
<keyword evidence="8" id="KW-0472">Membrane</keyword>
<feature type="site" description="Important for catalytic activity" evidence="6">
    <location>
        <position position="1265"/>
    </location>
</feature>
<dbReference type="PANTHER" id="PTHR23355:SF9">
    <property type="entry name" value="DIS3-LIKE EXONUCLEASE 2"/>
    <property type="match status" value="1"/>
</dbReference>
<keyword evidence="5 6" id="KW-0694">RNA-binding</keyword>
<keyword evidence="6" id="KW-0540">Nuclease</keyword>
<protein>
    <recommendedName>
        <fullName evidence="6">DIS3-like exonuclease 2</fullName>
        <ecNumber evidence="6">3.1.13.-</ecNumber>
    </recommendedName>
</protein>
<dbReference type="Pfam" id="PF00773">
    <property type="entry name" value="RNB"/>
    <property type="match status" value="1"/>
</dbReference>
<dbReference type="SUPFAM" id="SSF52047">
    <property type="entry name" value="RNI-like"/>
    <property type="match status" value="2"/>
</dbReference>
<dbReference type="HAMAP" id="MF_03045">
    <property type="entry name" value="DIS3L2"/>
    <property type="match status" value="1"/>
</dbReference>
<evidence type="ECO:0000259" key="9">
    <source>
        <dbReference type="SMART" id="SM00955"/>
    </source>
</evidence>
<evidence type="ECO:0000256" key="7">
    <source>
        <dbReference type="SAM" id="MobiDB-lite"/>
    </source>
</evidence>
<dbReference type="GO" id="GO:0000175">
    <property type="term" value="F:3'-5'-RNA exonuclease activity"/>
    <property type="evidence" value="ECO:0007669"/>
    <property type="project" value="UniProtKB-UniRule"/>
</dbReference>
<dbReference type="GO" id="GO:1990074">
    <property type="term" value="P:polyuridylation-dependent mRNA catabolic process"/>
    <property type="evidence" value="ECO:0007669"/>
    <property type="project" value="UniProtKB-UniRule"/>
</dbReference>
<feature type="compositionally biased region" description="Basic and acidic residues" evidence="7">
    <location>
        <begin position="670"/>
        <end position="680"/>
    </location>
</feature>
<dbReference type="OrthoDB" id="372421at2759"/>
<proteinExistence type="inferred from homology"/>
<keyword evidence="6" id="KW-0269">Exonuclease</keyword>
<feature type="compositionally biased region" description="Low complexity" evidence="7">
    <location>
        <begin position="979"/>
        <end position="1000"/>
    </location>
</feature>
<feature type="compositionally biased region" description="Low complexity" evidence="7">
    <location>
        <begin position="85"/>
        <end position="99"/>
    </location>
</feature>
<dbReference type="InterPro" id="IPR012340">
    <property type="entry name" value="NA-bd_OB-fold"/>
</dbReference>
<dbReference type="Gene3D" id="2.40.50.700">
    <property type="match status" value="1"/>
</dbReference>
<comment type="function">
    <text evidence="6">3'-5'-exoribonuclease that specifically recognizes RNAs polyuridylated at their 3' end and mediates their degradation. Component of an exosome-independent RNA degradation pathway that mediates degradation of cytoplasmic mRNAs that have been deadenylated and subsequently uridylated at their 3'.</text>
</comment>
<comment type="cofactor">
    <cofactor evidence="6">
        <name>Mg(2+)</name>
        <dbReference type="ChEBI" id="CHEBI:18420"/>
    </cofactor>
    <cofactor evidence="6">
        <name>Mn(2+)</name>
        <dbReference type="ChEBI" id="CHEBI:29035"/>
    </cofactor>
</comment>
<feature type="compositionally biased region" description="Polar residues" evidence="7">
    <location>
        <begin position="1"/>
        <end position="10"/>
    </location>
</feature>
<comment type="similarity">
    <text evidence="6">Belongs to the RNR ribonuclease family. DIS3L2 subfamily.</text>
</comment>
<name>A0A2P6TH29_CHLSO</name>
<feature type="region of interest" description="Disordered" evidence="7">
    <location>
        <begin position="920"/>
        <end position="942"/>
    </location>
</feature>
<comment type="subcellular location">
    <subcellularLocation>
        <location evidence="1">Cytoplasm</location>
        <location evidence="1">Cytoskeleton</location>
        <location evidence="1">Cilium axoneme</location>
    </subcellularLocation>
    <subcellularLocation>
        <location evidence="6">Cytoplasm</location>
    </subcellularLocation>
    <subcellularLocation>
        <location evidence="6">Cytoplasm</location>
        <location evidence="6">P-body</location>
    </subcellularLocation>
</comment>
<dbReference type="Pfam" id="PF17849">
    <property type="entry name" value="OB_Dis3"/>
    <property type="match status" value="1"/>
</dbReference>
<dbReference type="PROSITE" id="PS01175">
    <property type="entry name" value="RIBONUCLEASE_II"/>
    <property type="match status" value="1"/>
</dbReference>
<organism evidence="10 11">
    <name type="scientific">Chlorella sorokiniana</name>
    <name type="common">Freshwater green alga</name>
    <dbReference type="NCBI Taxonomy" id="3076"/>
    <lineage>
        <taxon>Eukaryota</taxon>
        <taxon>Viridiplantae</taxon>
        <taxon>Chlorophyta</taxon>
        <taxon>core chlorophytes</taxon>
        <taxon>Trebouxiophyceae</taxon>
        <taxon>Chlorellales</taxon>
        <taxon>Chlorellaceae</taxon>
        <taxon>Chlorella clade</taxon>
        <taxon>Chlorella</taxon>
    </lineage>
</organism>
<dbReference type="SMART" id="SM00368">
    <property type="entry name" value="LRR_RI"/>
    <property type="match status" value="12"/>
</dbReference>
<accession>A0A2P6TH29</accession>
<feature type="binding site" evidence="6">
    <location>
        <position position="1266"/>
    </location>
    <ligand>
        <name>Mg(2+)</name>
        <dbReference type="ChEBI" id="CHEBI:18420"/>
    </ligand>
</feature>
<dbReference type="InterPro" id="IPR041505">
    <property type="entry name" value="Dis3_CSD2"/>
</dbReference>
<dbReference type="InterPro" id="IPR022966">
    <property type="entry name" value="RNase_II/R_CS"/>
</dbReference>
<dbReference type="GO" id="GO:0000956">
    <property type="term" value="P:nuclear-transcribed mRNA catabolic process"/>
    <property type="evidence" value="ECO:0007669"/>
    <property type="project" value="UniProtKB-UniRule"/>
</dbReference>
<reference evidence="10 11" key="1">
    <citation type="journal article" date="2018" name="Plant J.">
        <title>Genome sequences of Chlorella sorokiniana UTEX 1602 and Micractinium conductrix SAG 241.80: implications to maltose excretion by a green alga.</title>
        <authorList>
            <person name="Arriola M.B."/>
            <person name="Velmurugan N."/>
            <person name="Zhang Y."/>
            <person name="Plunkett M.H."/>
            <person name="Hondzo H."/>
            <person name="Barney B.M."/>
        </authorList>
    </citation>
    <scope>NUCLEOTIDE SEQUENCE [LARGE SCALE GENOMIC DNA]</scope>
    <source>
        <strain evidence="11">UTEX 1602</strain>
    </source>
</reference>
<keyword evidence="6" id="KW-0378">Hydrolase</keyword>
<dbReference type="Pfam" id="PF13516">
    <property type="entry name" value="LRR_6"/>
    <property type="match status" value="9"/>
</dbReference>
<dbReference type="EC" id="3.1.13.-" evidence="6"/>
<dbReference type="Gene3D" id="2.40.50.690">
    <property type="match status" value="1"/>
</dbReference>
<feature type="region of interest" description="Disordered" evidence="7">
    <location>
        <begin position="651"/>
        <end position="757"/>
    </location>
</feature>
<sequence length="1818" mass="192464">MQAVSVTRCQPQLAGRPTAAHRRSVLPAGLPLRGLQRAARPLPPCKAMDDSDAEDDVQQQRQQQRQAVQQAAPAQEEQQQEREAAVAASSTAAAAGAGSEPQRQQRAAVAAPAPPPAAAEPDMGQAWKMGLGGVVALAAFAGLGFLGHRLFKSKAVSSAVTNVQQSIQRGQLQKESRARLDGFMSTLRNMQTADISAQNLGDEGFAYVVDALSFNDRCAAADFSKNGVGAEGCKQLVQALTSNSGLQSLLLDTNALGDEGAAMLATALAGGSRITTLNLSSNNIGDAGAKALAEMLKTNTTLEVLELNGNVIDYEGIGAIAEALTVNTSLKTLGLSDNYIQTPGAALLAAALKQNSTLQELYIKGNELGDEGVKTLCEALKGHKELKAVDFGNNSMGKEGAAALADLLRGSQTITDVNINMNDVGNDGAFQIAAAISGSKTLKLLDVGGNNISEDGAKALASALKGNESLRTLELSYNPIGADGAKAFADVVKYDMQVESVGMGWCKIGAGEGAKAVADMLMYNNSIRRLDLRGNAFGNDGAIWFSRGFKEHTNGNLTELELGYNEIKDEGACALAQALKANPEGAPKEFKINANYLTKFGQVALTEALDMVFDMAKKEIRNLMHELQQCWWWWLSIAGGRWARKGGPFATQQHLRSPAPTGNLFVTGRGPDHATGERGSVHKYRRDMQPPPPPGLAQPPGGGSGGDRSERRRSQGQQHGTPGGPPSSSQKRHGKAKAACGQPEHQNQPQQTPGRGLKGGALFRAVFRTNPSDRNQGFCSLPGLPTDVFVRGFKLQNRAIEGDEVAIRILPPTEWYQLASAKAAAEAEVAKAAAGGATAAAQAAPGCSNVVPAALPSRAAAATAPPPTPLTTAVGAAPAAMTPPAWANGQQRRPTGDLVASPALLPSASGGDLGVALGPSLLGDADASEESEAGSVSSEGSLSLEEHEALVAAAEEDLVGLKLDTDIAALMAADEEEASVAAGEAASTPPAAQQAQQAQQAEEEDSTAHCGAQQAQQAQQADEEEPESMVDFLLRRQMSPASPDGSASSAGAAGAAGMPDVPAPSAWNTVGPLRCWHPVGSDEAAVAQIARRLAAMEGWRVTGEVVAVLEPSRRRESVVGVLKQEGEKDTGTFFLVPCDPRLPRMMVRSAGLPPAIKQALKTEAQTAQLAARTLVSARVAAWEAQFPFPLAQVRSSLGQAGDLATETAALLSMEQVQDDDQFTPEVLACLPPTPWSISAEELAKRRDFRQHRVFSIDPPTARDLDDALSVKPLPGGGYRVGVHIADVSHFVQPGSALDKEAQQRSTSVYLVDRVIPMLPRLLCEELCSLNPGVDRLAFSVVWDMDAEGNIESTWAGRSVIRSCGKLAYPHVQSMIEGSYLALEGQEPPCELSGGHSWPEVVQDSLTLHRIASALRQRRFDGGALRLDNTRLFFKLDGEGNPCDYGVYEQKEANQLVEEFMLLANMTTARMVAEAWPDRALLRCHPPPNMHKMTELSTTAAELGFELDTSGAGPLQRSLSALRSNPSTDPAMLEVLTLLATKPMQNARYFCTGETPDASFWRHFALAVSHYTHFTSPIRRYPDIIVHRLMAALLDERGGEAERISRHGLFPPRQVGEIAAHANDRKLAAKSVQDGSLRLYLCVMLHRAPLVCDAVVMQLGGSRFFDCYIPALGCDVRIHTDALLRGGAAAVDSQWHPEDKVLTLAHATPEDQRGEQDQPDYSDVPNLASLRNPAGVAPAALPLTLRMLCHVPILVSSRRSQTSGSPTHVTAKLWLQPLPAELAAAAAGPGGGSGGPGTAAEDASSLREARAPGIQENWD</sequence>
<dbReference type="SUPFAM" id="SSF50249">
    <property type="entry name" value="Nucleic acid-binding proteins"/>
    <property type="match status" value="3"/>
</dbReference>
<keyword evidence="8" id="KW-1133">Transmembrane helix</keyword>
<evidence type="ECO:0000256" key="1">
    <source>
        <dbReference type="ARBA" id="ARBA00004430"/>
    </source>
</evidence>
<dbReference type="GO" id="GO:0046872">
    <property type="term" value="F:metal ion binding"/>
    <property type="evidence" value="ECO:0007669"/>
    <property type="project" value="UniProtKB-KW"/>
</dbReference>
<evidence type="ECO:0000256" key="2">
    <source>
        <dbReference type="ARBA" id="ARBA00022490"/>
    </source>
</evidence>
<feature type="region of interest" description="Disordered" evidence="7">
    <location>
        <begin position="881"/>
        <end position="903"/>
    </location>
</feature>
<feature type="compositionally biased region" description="Gly residues" evidence="7">
    <location>
        <begin position="1787"/>
        <end position="1796"/>
    </location>
</feature>
<keyword evidence="8" id="KW-0812">Transmembrane</keyword>
<keyword evidence="11" id="KW-1185">Reference proteome</keyword>
<dbReference type="InterPro" id="IPR028591">
    <property type="entry name" value="DIS3L2"/>
</dbReference>
<keyword evidence="3 6" id="KW-0479">Metal-binding</keyword>
<feature type="compositionally biased region" description="Low complexity" evidence="7">
    <location>
        <begin position="933"/>
        <end position="942"/>
    </location>
</feature>
<dbReference type="PANTHER" id="PTHR23355">
    <property type="entry name" value="RIBONUCLEASE"/>
    <property type="match status" value="1"/>
</dbReference>
<evidence type="ECO:0000256" key="6">
    <source>
        <dbReference type="HAMAP-Rule" id="MF_03045"/>
    </source>
</evidence>
<evidence type="ECO:0000313" key="10">
    <source>
        <dbReference type="EMBL" id="PRW33597.1"/>
    </source>
</evidence>
<feature type="region of interest" description="Disordered" evidence="7">
    <location>
        <begin position="979"/>
        <end position="1028"/>
    </location>
</feature>
<feature type="compositionally biased region" description="Low complexity" evidence="7">
    <location>
        <begin position="59"/>
        <end position="77"/>
    </location>
</feature>
<dbReference type="InterPro" id="IPR050180">
    <property type="entry name" value="RNR_Ribonuclease"/>
</dbReference>
<feature type="region of interest" description="Disordered" evidence="7">
    <location>
        <begin position="1783"/>
        <end position="1818"/>
    </location>
</feature>
<keyword evidence="6" id="KW-0464">Manganese</keyword>
<dbReference type="GO" id="GO:0005930">
    <property type="term" value="C:axoneme"/>
    <property type="evidence" value="ECO:0007669"/>
    <property type="project" value="UniProtKB-SubCell"/>
</dbReference>
<dbReference type="Gene3D" id="3.80.10.10">
    <property type="entry name" value="Ribonuclease Inhibitor"/>
    <property type="match status" value="4"/>
</dbReference>
<dbReference type="InterPro" id="IPR032675">
    <property type="entry name" value="LRR_dom_sf"/>
</dbReference>
<feature type="compositionally biased region" description="Polar residues" evidence="7">
    <location>
        <begin position="744"/>
        <end position="753"/>
    </location>
</feature>
<evidence type="ECO:0000256" key="5">
    <source>
        <dbReference type="ARBA" id="ARBA00022884"/>
    </source>
</evidence>
<feature type="region of interest" description="Disordered" evidence="7">
    <location>
        <begin position="1"/>
        <end position="121"/>
    </location>
</feature>